<name>A0A2Z4Y741_SUMC1</name>
<proteinExistence type="predicted"/>
<feature type="transmembrane region" description="Helical" evidence="2">
    <location>
        <begin position="158"/>
        <end position="177"/>
    </location>
</feature>
<organism evidence="3 4">
    <name type="scientific">Sumerlaea chitinivorans</name>
    <dbReference type="NCBI Taxonomy" id="2250252"/>
    <lineage>
        <taxon>Bacteria</taxon>
        <taxon>Candidatus Sumerlaeota</taxon>
        <taxon>Candidatus Sumerlaeia</taxon>
        <taxon>Candidatus Sumerlaeales</taxon>
        <taxon>Candidatus Sumerlaeaceae</taxon>
        <taxon>Candidatus Sumerlaea</taxon>
    </lineage>
</organism>
<gene>
    <name evidence="3" type="ORF">BRCON_2253</name>
</gene>
<dbReference type="Proteomes" id="UP000262583">
    <property type="component" value="Chromosome"/>
</dbReference>
<keyword evidence="2" id="KW-0472">Membrane</keyword>
<feature type="transmembrane region" description="Helical" evidence="2">
    <location>
        <begin position="61"/>
        <end position="80"/>
    </location>
</feature>
<keyword evidence="2" id="KW-0812">Transmembrane</keyword>
<sequence length="224" mass="24062">MPSSQRLPRAKPQPAPRQCPLCEATVPPGAHKCSFCGSILEPDRPEPTPMPERAVRPDDRLFLFALVVTFAAVVVFWGLVFRMSPLLPRMTVFWVTYLVSGAAAGIAVAVEARRLRIERTPYGTPRWWLALTLLVPPLGIVGYAAARVHAGARDLTRLAMGAAAVWALSAAIVGWSASRGPAPTPPPELREIGEQILRPVALTDTASTNPLERPVFVPGAAPAP</sequence>
<dbReference type="KEGG" id="schv:BRCON_2253"/>
<evidence type="ECO:0000256" key="2">
    <source>
        <dbReference type="SAM" id="Phobius"/>
    </source>
</evidence>
<dbReference type="SUPFAM" id="SSF103473">
    <property type="entry name" value="MFS general substrate transporter"/>
    <property type="match status" value="1"/>
</dbReference>
<accession>A0A2Z4Y741</accession>
<keyword evidence="2" id="KW-1133">Transmembrane helix</keyword>
<evidence type="ECO:0000256" key="1">
    <source>
        <dbReference type="SAM" id="MobiDB-lite"/>
    </source>
</evidence>
<feature type="region of interest" description="Disordered" evidence="1">
    <location>
        <begin position="203"/>
        <end position="224"/>
    </location>
</feature>
<reference evidence="3 4" key="1">
    <citation type="submission" date="2018-05" db="EMBL/GenBank/DDBJ databases">
        <title>A metagenomic window into the 2 km-deep terrestrial subsurface aquifer revealed taxonomically and functionally diverse microbial community comprising novel uncultured bacterial lineages.</title>
        <authorList>
            <person name="Kadnikov V.V."/>
            <person name="Mardanov A.V."/>
            <person name="Beletsky A.V."/>
            <person name="Banks D."/>
            <person name="Pimenov N.V."/>
            <person name="Frank Y.A."/>
            <person name="Karnachuk O.V."/>
            <person name="Ravin N.V."/>
        </authorList>
    </citation>
    <scope>NUCLEOTIDE SEQUENCE [LARGE SCALE GENOMIC DNA]</scope>
    <source>
        <strain evidence="3">BY</strain>
    </source>
</reference>
<dbReference type="AlphaFoldDB" id="A0A2Z4Y741"/>
<feature type="transmembrane region" description="Helical" evidence="2">
    <location>
        <begin position="92"/>
        <end position="115"/>
    </location>
</feature>
<dbReference type="InterPro" id="IPR036259">
    <property type="entry name" value="MFS_trans_sf"/>
</dbReference>
<evidence type="ECO:0000313" key="3">
    <source>
        <dbReference type="EMBL" id="AXA37030.1"/>
    </source>
</evidence>
<evidence type="ECO:0000313" key="4">
    <source>
        <dbReference type="Proteomes" id="UP000262583"/>
    </source>
</evidence>
<dbReference type="EMBL" id="CP030759">
    <property type="protein sequence ID" value="AXA37030.1"/>
    <property type="molecule type" value="Genomic_DNA"/>
</dbReference>
<feature type="transmembrane region" description="Helical" evidence="2">
    <location>
        <begin position="127"/>
        <end position="146"/>
    </location>
</feature>
<protein>
    <submittedName>
        <fullName evidence="3">Uncharacterized protein</fullName>
    </submittedName>
</protein>